<keyword evidence="1" id="KW-1133">Transmembrane helix</keyword>
<dbReference type="OrthoDB" id="651134at2"/>
<dbReference type="InterPro" id="IPR006860">
    <property type="entry name" value="FecR"/>
</dbReference>
<feature type="transmembrane region" description="Helical" evidence="1">
    <location>
        <begin position="85"/>
        <end position="104"/>
    </location>
</feature>
<dbReference type="PANTHER" id="PTHR30273">
    <property type="entry name" value="PERIPLASMIC SIGNAL SENSOR AND SIGMA FACTOR ACTIVATOR FECR-RELATED"/>
    <property type="match status" value="1"/>
</dbReference>
<evidence type="ECO:0000256" key="1">
    <source>
        <dbReference type="SAM" id="Phobius"/>
    </source>
</evidence>
<dbReference type="InterPro" id="IPR032508">
    <property type="entry name" value="FecR_C"/>
</dbReference>
<comment type="caution">
    <text evidence="4">The sequence shown here is derived from an EMBL/GenBank/DDBJ whole genome shotgun (WGS) entry which is preliminary data.</text>
</comment>
<feature type="domain" description="FecR protein" evidence="2">
    <location>
        <begin position="179"/>
        <end position="267"/>
    </location>
</feature>
<name>A0A3B0C3C3_9FLAO</name>
<accession>A0A3B0C3C3</accession>
<keyword evidence="5" id="KW-1185">Reference proteome</keyword>
<protein>
    <submittedName>
        <fullName evidence="4">DUF4974 domain-containing protein</fullName>
    </submittedName>
</protein>
<reference evidence="4 5" key="1">
    <citation type="submission" date="2018-10" db="EMBL/GenBank/DDBJ databases">
        <title>Ulvibacterium marinum gen. nov., sp. nov., a novel marine bacterium of the family Flavobacteriaceae, isolated from a culture of the green alga Ulva prolifera.</title>
        <authorList>
            <person name="Zhang Z."/>
        </authorList>
    </citation>
    <scope>NUCLEOTIDE SEQUENCE [LARGE SCALE GENOMIC DNA]</scope>
    <source>
        <strain evidence="4 5">CCMM003</strain>
    </source>
</reference>
<sequence>MEITKLIIKKLTSKLSGAEEKEFDSWLHSSHENREIFDRITLIQKSGKDIRELETLDEITAWNKILQKVDTNKASRKRTLWTRPIFRYAAIFLGLLGFTFWYLFSPLQTQEKIMPPDKNAITLQLENGEVKVLSEDGSSQIKDKEGNLVVTKKGSNLAYSDSASVEKLVYNTLTVPYAKRFGIQLSDGTKIHLNSGSSIKYPVKFIKGANREVFLSGEAFFEVAEDAERPFMVSSDDLVVKVLGTTFNVKAYPEDQEINTVLVSGSVGLSNKDNQTTDSTLLEPGHMASWDKTSNTMAMEAVDTDLHTSWIYGRLILKRTPFEQIVPKLQRHYNISITNNYPILNDQVFTASYDIETIEEVMGSLSEIIPFYFEVDGNEITINKPKN</sequence>
<proteinExistence type="predicted"/>
<dbReference type="EMBL" id="RBCJ01000003">
    <property type="protein sequence ID" value="RKN80182.1"/>
    <property type="molecule type" value="Genomic_DNA"/>
</dbReference>
<dbReference type="Proteomes" id="UP000276603">
    <property type="component" value="Unassembled WGS sequence"/>
</dbReference>
<organism evidence="4 5">
    <name type="scientific">Ulvibacterium marinum</name>
    <dbReference type="NCBI Taxonomy" id="2419782"/>
    <lineage>
        <taxon>Bacteria</taxon>
        <taxon>Pseudomonadati</taxon>
        <taxon>Bacteroidota</taxon>
        <taxon>Flavobacteriia</taxon>
        <taxon>Flavobacteriales</taxon>
        <taxon>Flavobacteriaceae</taxon>
        <taxon>Ulvibacterium</taxon>
    </lineage>
</organism>
<keyword evidence="1" id="KW-0812">Transmembrane</keyword>
<dbReference type="Pfam" id="PF16344">
    <property type="entry name" value="FecR_C"/>
    <property type="match status" value="1"/>
</dbReference>
<dbReference type="GO" id="GO:0016989">
    <property type="term" value="F:sigma factor antagonist activity"/>
    <property type="evidence" value="ECO:0007669"/>
    <property type="project" value="TreeGrafter"/>
</dbReference>
<dbReference type="Gene3D" id="2.60.120.1440">
    <property type="match status" value="1"/>
</dbReference>
<dbReference type="PANTHER" id="PTHR30273:SF2">
    <property type="entry name" value="PROTEIN FECR"/>
    <property type="match status" value="1"/>
</dbReference>
<evidence type="ECO:0000313" key="5">
    <source>
        <dbReference type="Proteomes" id="UP000276603"/>
    </source>
</evidence>
<dbReference type="Pfam" id="PF04773">
    <property type="entry name" value="FecR"/>
    <property type="match status" value="1"/>
</dbReference>
<dbReference type="RefSeq" id="WP_120712991.1">
    <property type="nucleotide sequence ID" value="NZ_RBCJ01000003.1"/>
</dbReference>
<evidence type="ECO:0000259" key="3">
    <source>
        <dbReference type="Pfam" id="PF16344"/>
    </source>
</evidence>
<evidence type="ECO:0000313" key="4">
    <source>
        <dbReference type="EMBL" id="RKN80182.1"/>
    </source>
</evidence>
<dbReference type="InterPro" id="IPR012373">
    <property type="entry name" value="Ferrdict_sens_TM"/>
</dbReference>
<gene>
    <name evidence="4" type="ORF">D7Z94_18265</name>
</gene>
<keyword evidence="1" id="KW-0472">Membrane</keyword>
<feature type="domain" description="Protein FecR C-terminal" evidence="3">
    <location>
        <begin position="314"/>
        <end position="382"/>
    </location>
</feature>
<evidence type="ECO:0000259" key="2">
    <source>
        <dbReference type="Pfam" id="PF04773"/>
    </source>
</evidence>
<dbReference type="FunFam" id="2.60.120.1440:FF:000001">
    <property type="entry name" value="Putative anti-sigma factor"/>
    <property type="match status" value="1"/>
</dbReference>
<dbReference type="Gene3D" id="3.55.50.30">
    <property type="match status" value="1"/>
</dbReference>
<dbReference type="AlphaFoldDB" id="A0A3B0C3C3"/>